<reference evidence="2 3" key="1">
    <citation type="submission" date="2018-06" db="EMBL/GenBank/DDBJ databases">
        <title>Spirosoma sp. HMF3257 Genome sequencing and assembly.</title>
        <authorList>
            <person name="Kang H."/>
            <person name="Cha I."/>
            <person name="Kim H."/>
            <person name="Kang J."/>
            <person name="Joh K."/>
        </authorList>
    </citation>
    <scope>NUCLEOTIDE SEQUENCE [LARGE SCALE GENOMIC DNA]</scope>
    <source>
        <strain evidence="2 3">HMF3257</strain>
    </source>
</reference>
<gene>
    <name evidence="2" type="ORF">HMF3257_25755</name>
</gene>
<keyword evidence="3" id="KW-1185">Reference proteome</keyword>
<comment type="caution">
    <text evidence="2">The sequence shown here is derived from an EMBL/GenBank/DDBJ whole genome shotgun (WGS) entry which is preliminary data.</text>
</comment>
<dbReference type="RefSeq" id="WP_111346646.1">
    <property type="nucleotide sequence ID" value="NZ_WPIM01000001.1"/>
</dbReference>
<evidence type="ECO:0000256" key="1">
    <source>
        <dbReference type="SAM" id="SignalP"/>
    </source>
</evidence>
<accession>A0A327NS05</accession>
<feature type="chain" id="PRO_5016389873" description="DUF4251 domain-containing protein" evidence="1">
    <location>
        <begin position="23"/>
        <end position="152"/>
    </location>
</feature>
<feature type="signal peptide" evidence="1">
    <location>
        <begin position="1"/>
        <end position="22"/>
    </location>
</feature>
<dbReference type="Proteomes" id="UP000249016">
    <property type="component" value="Unassembled WGS sequence"/>
</dbReference>
<protein>
    <recommendedName>
        <fullName evidence="4">DUF4251 domain-containing protein</fullName>
    </recommendedName>
</protein>
<dbReference type="OrthoDB" id="9915621at2"/>
<dbReference type="AlphaFoldDB" id="A0A327NS05"/>
<name>A0A327NS05_9BACT</name>
<sequence>MKYYITLLRMIGFCLLVSNSMAQNTIEETIATLNELNNVQVFADHKLITDWSGVRRDIKLRDFSVAFDTTASSAKEYDSDLIISQAKVTLFRYKKYTAFTIWQRGGPEPMNLFYTMAQPGDRYELELTLVAQRKTGEQVSLKNKLIYNLPLD</sequence>
<proteinExistence type="predicted"/>
<organism evidence="2 3">
    <name type="scientific">Spirosoma telluris</name>
    <dbReference type="NCBI Taxonomy" id="2183553"/>
    <lineage>
        <taxon>Bacteria</taxon>
        <taxon>Pseudomonadati</taxon>
        <taxon>Bacteroidota</taxon>
        <taxon>Cytophagia</taxon>
        <taxon>Cytophagales</taxon>
        <taxon>Cytophagaceae</taxon>
        <taxon>Spirosoma</taxon>
    </lineage>
</organism>
<keyword evidence="1" id="KW-0732">Signal</keyword>
<dbReference type="EMBL" id="QLII01000001">
    <property type="protein sequence ID" value="RAI76726.1"/>
    <property type="molecule type" value="Genomic_DNA"/>
</dbReference>
<evidence type="ECO:0000313" key="2">
    <source>
        <dbReference type="EMBL" id="RAI76726.1"/>
    </source>
</evidence>
<evidence type="ECO:0008006" key="4">
    <source>
        <dbReference type="Google" id="ProtNLM"/>
    </source>
</evidence>
<evidence type="ECO:0000313" key="3">
    <source>
        <dbReference type="Proteomes" id="UP000249016"/>
    </source>
</evidence>